<accession>A0A368VGV7</accession>
<dbReference type="OrthoDB" id="2990299at2"/>
<keyword evidence="2" id="KW-1185">Reference proteome</keyword>
<comment type="caution">
    <text evidence="1">The sequence shown here is derived from an EMBL/GenBank/DDBJ whole genome shotgun (WGS) entry which is preliminary data.</text>
</comment>
<organism evidence="1 2">
    <name type="scientific">Paenibacillus prosopidis</name>
    <dbReference type="NCBI Taxonomy" id="630520"/>
    <lineage>
        <taxon>Bacteria</taxon>
        <taxon>Bacillati</taxon>
        <taxon>Bacillota</taxon>
        <taxon>Bacilli</taxon>
        <taxon>Bacillales</taxon>
        <taxon>Paenibacillaceae</taxon>
        <taxon>Paenibacillus</taxon>
    </lineage>
</organism>
<dbReference type="EMBL" id="QPJD01000035">
    <property type="protein sequence ID" value="RCW40343.1"/>
    <property type="molecule type" value="Genomic_DNA"/>
</dbReference>
<dbReference type="RefSeq" id="WP_114384220.1">
    <property type="nucleotide sequence ID" value="NZ_QPJD01000035.1"/>
</dbReference>
<gene>
    <name evidence="1" type="ORF">DFP97_1355</name>
</gene>
<name>A0A368VGV7_9BACL</name>
<evidence type="ECO:0000313" key="2">
    <source>
        <dbReference type="Proteomes" id="UP000252415"/>
    </source>
</evidence>
<evidence type="ECO:0000313" key="1">
    <source>
        <dbReference type="EMBL" id="RCW40343.1"/>
    </source>
</evidence>
<proteinExistence type="predicted"/>
<dbReference type="Proteomes" id="UP000252415">
    <property type="component" value="Unassembled WGS sequence"/>
</dbReference>
<protein>
    <submittedName>
        <fullName evidence="1">Uncharacterized protein</fullName>
    </submittedName>
</protein>
<reference evidence="1 2" key="1">
    <citation type="submission" date="2018-07" db="EMBL/GenBank/DDBJ databases">
        <title>Genomic Encyclopedia of Type Strains, Phase III (KMG-III): the genomes of soil and plant-associated and newly described type strains.</title>
        <authorList>
            <person name="Whitman W."/>
        </authorList>
    </citation>
    <scope>NUCLEOTIDE SEQUENCE [LARGE SCALE GENOMIC DNA]</scope>
    <source>
        <strain evidence="1 2">CECT 7506</strain>
    </source>
</reference>
<dbReference type="AlphaFoldDB" id="A0A368VGV7"/>
<sequence>MIKKSVQVIDGGVNGTNPVFEVSEQQFVRIFPDGQDIAFLSDFPELEDDIEFWNNFYHKKIDKKNVNGIHGTLHTRGSFVEPEYFPSRRESDVKTK</sequence>